<protein>
    <submittedName>
        <fullName evidence="3">SEC7 domain-containing protein</fullName>
    </submittedName>
</protein>
<dbReference type="InterPro" id="IPR011993">
    <property type="entry name" value="PH-like_dom_sf"/>
</dbReference>
<accession>A0A1I7W689</accession>
<dbReference type="InterPro" id="IPR041681">
    <property type="entry name" value="PH_9"/>
</dbReference>
<dbReference type="PANTHER" id="PTHR10663:SF376">
    <property type="entry name" value="PH AND SEC7 DOMAIN-CONTAINING PROTEIN"/>
    <property type="match status" value="1"/>
</dbReference>
<dbReference type="AlphaFoldDB" id="A0A1I7W689"/>
<evidence type="ECO:0000259" key="1">
    <source>
        <dbReference type="SMART" id="SM00222"/>
    </source>
</evidence>
<evidence type="ECO:0000313" key="2">
    <source>
        <dbReference type="Proteomes" id="UP000095283"/>
    </source>
</evidence>
<dbReference type="InterPro" id="IPR023394">
    <property type="entry name" value="Sec7_C_sf"/>
</dbReference>
<proteinExistence type="predicted"/>
<keyword evidence="2" id="KW-1185">Reference proteome</keyword>
<dbReference type="WBParaSite" id="Hba_00127">
    <property type="protein sequence ID" value="Hba_00127"/>
    <property type="gene ID" value="Hba_00127"/>
</dbReference>
<organism evidence="2 3">
    <name type="scientific">Heterorhabditis bacteriophora</name>
    <name type="common">Entomopathogenic nematode worm</name>
    <dbReference type="NCBI Taxonomy" id="37862"/>
    <lineage>
        <taxon>Eukaryota</taxon>
        <taxon>Metazoa</taxon>
        <taxon>Ecdysozoa</taxon>
        <taxon>Nematoda</taxon>
        <taxon>Chromadorea</taxon>
        <taxon>Rhabditida</taxon>
        <taxon>Rhabditina</taxon>
        <taxon>Rhabditomorpha</taxon>
        <taxon>Strongyloidea</taxon>
        <taxon>Heterorhabditidae</taxon>
        <taxon>Heterorhabditis</taxon>
    </lineage>
</organism>
<dbReference type="Pfam" id="PF01369">
    <property type="entry name" value="Sec7"/>
    <property type="match status" value="1"/>
</dbReference>
<name>A0A1I7W689_HETBA</name>
<dbReference type="Proteomes" id="UP000095283">
    <property type="component" value="Unplaced"/>
</dbReference>
<dbReference type="GO" id="GO:0032012">
    <property type="term" value="P:regulation of ARF protein signal transduction"/>
    <property type="evidence" value="ECO:0007669"/>
    <property type="project" value="InterPro"/>
</dbReference>
<dbReference type="InterPro" id="IPR000904">
    <property type="entry name" value="Sec7_dom"/>
</dbReference>
<sequence length="509" mass="58321">MDSTFDSRKKSSTVTVNAINCASSLSATNSPSRRKISNTTHRVHIGFQLFKRAVGVLYCFTSEFSSLVTTKYLELFAFSGLRIDAALHEVHTLTCALLLLNSDLHGVNMGKKMAVRDFINNLGHTGVQYKRDLLKALYTSIKENEIIHTNDSVKKMTFSSPYKRLFSSQAQVLEIDPESQVEYKCGYIMRKCVYDSDGTKSKYLNFYQKFLAPVGRRGWREWYVRLRGLVLYLGRDDSDRKRSRQRPMLFSESSYGTHFPSLRIFPISCNRLETVALSTPSCSSWVYDRFSSNNDFKASAFDVCGVPRRCRSLTSKSRALKRWNQYLQVLSILPLLELVENTVRNMQFLMFNNAILLHHAFAEPANDYSKKQFIFRLRTANLGEFLFQTTSAAEVDDWVLQINFVCARFSSRALPPPVCSNGTFSRTRLPKMPSSAPLMEQIKAHENAAWELCEQLARVRDDAPPLKTKGRLVEEFFFKERYLTQEVVSTDNFIIPCFVFVTNSSQIPL</sequence>
<reference evidence="3" key="1">
    <citation type="submission" date="2016-11" db="UniProtKB">
        <authorList>
            <consortium name="WormBaseParasite"/>
        </authorList>
    </citation>
    <scope>IDENTIFICATION</scope>
</reference>
<dbReference type="Gene3D" id="1.10.1000.11">
    <property type="entry name" value="Arf Nucleotide-binding Site Opener,domain 2"/>
    <property type="match status" value="1"/>
</dbReference>
<dbReference type="SUPFAM" id="SSF50729">
    <property type="entry name" value="PH domain-like"/>
    <property type="match status" value="1"/>
</dbReference>
<dbReference type="SMART" id="SM00222">
    <property type="entry name" value="Sec7"/>
    <property type="match status" value="1"/>
</dbReference>
<dbReference type="Gene3D" id="2.30.29.30">
    <property type="entry name" value="Pleckstrin-homology domain (PH domain)/Phosphotyrosine-binding domain (PTB)"/>
    <property type="match status" value="2"/>
</dbReference>
<dbReference type="GO" id="GO:0005085">
    <property type="term" value="F:guanyl-nucleotide exchange factor activity"/>
    <property type="evidence" value="ECO:0007669"/>
    <property type="project" value="InterPro"/>
</dbReference>
<dbReference type="SUPFAM" id="SSF48425">
    <property type="entry name" value="Sec7 domain"/>
    <property type="match status" value="1"/>
</dbReference>
<dbReference type="Pfam" id="PF15410">
    <property type="entry name" value="PH_9"/>
    <property type="match status" value="1"/>
</dbReference>
<dbReference type="PANTHER" id="PTHR10663">
    <property type="entry name" value="GUANYL-NUCLEOTIDE EXCHANGE FACTOR"/>
    <property type="match status" value="1"/>
</dbReference>
<feature type="domain" description="SEC7" evidence="1">
    <location>
        <begin position="5"/>
        <end position="146"/>
    </location>
</feature>
<evidence type="ECO:0000313" key="3">
    <source>
        <dbReference type="WBParaSite" id="Hba_00127"/>
    </source>
</evidence>
<dbReference type="InterPro" id="IPR035999">
    <property type="entry name" value="Sec7_dom_sf"/>
</dbReference>